<proteinExistence type="predicted"/>
<evidence type="ECO:0000259" key="1">
    <source>
        <dbReference type="Pfam" id="PF01370"/>
    </source>
</evidence>
<name>A0A1K2FBC7_STRAR</name>
<organism evidence="2 3">
    <name type="scientific">Streptomyces atratus</name>
    <dbReference type="NCBI Taxonomy" id="1893"/>
    <lineage>
        <taxon>Bacteria</taxon>
        <taxon>Bacillati</taxon>
        <taxon>Actinomycetota</taxon>
        <taxon>Actinomycetes</taxon>
        <taxon>Kitasatosporales</taxon>
        <taxon>Streptomycetaceae</taxon>
        <taxon>Streptomyces</taxon>
    </lineage>
</organism>
<dbReference type="AlphaFoldDB" id="A0A1K2FBC7"/>
<dbReference type="STRING" id="1893.SAMN02787144_104816"/>
<dbReference type="CDD" id="cd08946">
    <property type="entry name" value="SDR_e"/>
    <property type="match status" value="1"/>
</dbReference>
<accession>A0A1K2FBC7</accession>
<dbReference type="InterPro" id="IPR050177">
    <property type="entry name" value="Lipid_A_modif_metabolic_enz"/>
</dbReference>
<evidence type="ECO:0000313" key="3">
    <source>
        <dbReference type="Proteomes" id="UP000181909"/>
    </source>
</evidence>
<dbReference type="RefSeq" id="WP_079179832.1">
    <property type="nucleotide sequence ID" value="NZ_FPJO01000048.1"/>
</dbReference>
<dbReference type="Pfam" id="PF01370">
    <property type="entry name" value="Epimerase"/>
    <property type="match status" value="1"/>
</dbReference>
<dbReference type="EMBL" id="FPJO01000048">
    <property type="protein sequence ID" value="SFY44516.1"/>
    <property type="molecule type" value="Genomic_DNA"/>
</dbReference>
<sequence length="345" mass="37672">MTRGLRVLVTGCQGYVGSVLVPELTRRGHEVTGVDIGYFRTPEARQPESRTRSVDIRDLERADLAGVDAVIHLASISNDPMSHSHVEATRQINHEATVRLAQLSRTAGVNRFVFASTCSVYGASATSLEVDEQGLTDPLTPYAETKLLAERQLVDLAEDRFTPVVLRFATAYGPSPMLRTDIVVNSLVAQGLSTRQVRLESAGLAWRPLIHVRDMARTAIAVLEAPADQVRGETFNAGPPGGNYQVIDIARAVAAAIPGAEVSRPEGAQVDNRTYRVGFAKLETHFPDLTAGMYRLEAGVKDTVAALTRDRLAHGDQWLTSRFVRLARLRELVDGGRLTADLRIR</sequence>
<dbReference type="InterPro" id="IPR036291">
    <property type="entry name" value="NAD(P)-bd_dom_sf"/>
</dbReference>
<gene>
    <name evidence="2" type="ORF">SAMN02787144_104816</name>
</gene>
<dbReference type="PANTHER" id="PTHR43245:SF23">
    <property type="entry name" value="NAD(P)-BINDING DOMAIN-CONTAINING PROTEIN"/>
    <property type="match status" value="1"/>
</dbReference>
<feature type="domain" description="NAD-dependent epimerase/dehydratase" evidence="1">
    <location>
        <begin position="7"/>
        <end position="238"/>
    </location>
</feature>
<dbReference type="PANTHER" id="PTHR43245">
    <property type="entry name" value="BIFUNCTIONAL POLYMYXIN RESISTANCE PROTEIN ARNA"/>
    <property type="match status" value="1"/>
</dbReference>
<evidence type="ECO:0000313" key="2">
    <source>
        <dbReference type="EMBL" id="SFY44516.1"/>
    </source>
</evidence>
<dbReference type="Proteomes" id="UP000181909">
    <property type="component" value="Unassembled WGS sequence"/>
</dbReference>
<protein>
    <submittedName>
        <fullName evidence="2">Nucleoside-diphosphate-sugar epimerase</fullName>
    </submittedName>
</protein>
<dbReference type="SUPFAM" id="SSF51735">
    <property type="entry name" value="NAD(P)-binding Rossmann-fold domains"/>
    <property type="match status" value="1"/>
</dbReference>
<dbReference type="Gene3D" id="3.40.50.720">
    <property type="entry name" value="NAD(P)-binding Rossmann-like Domain"/>
    <property type="match status" value="1"/>
</dbReference>
<dbReference type="OrthoDB" id="9795501at2"/>
<dbReference type="InterPro" id="IPR001509">
    <property type="entry name" value="Epimerase_deHydtase"/>
</dbReference>
<reference evidence="2 3" key="1">
    <citation type="submission" date="2016-11" db="EMBL/GenBank/DDBJ databases">
        <authorList>
            <person name="Jaros S."/>
            <person name="Januszkiewicz K."/>
            <person name="Wedrychowicz H."/>
        </authorList>
    </citation>
    <scope>NUCLEOTIDE SEQUENCE [LARGE SCALE GENOMIC DNA]</scope>
    <source>
        <strain evidence="2 3">OK807</strain>
    </source>
</reference>